<dbReference type="SUPFAM" id="SSF55144">
    <property type="entry name" value="LigT-like"/>
    <property type="match status" value="1"/>
</dbReference>
<gene>
    <name evidence="3" type="ORF">SAMN04488079_11749</name>
</gene>
<dbReference type="GO" id="GO:0016874">
    <property type="term" value="F:ligase activity"/>
    <property type="evidence" value="ECO:0007669"/>
    <property type="project" value="UniProtKB-KW"/>
</dbReference>
<dbReference type="Proteomes" id="UP000198924">
    <property type="component" value="Unassembled WGS sequence"/>
</dbReference>
<organism evidence="3 4">
    <name type="scientific">Methylophaga sulfidovorans</name>
    <dbReference type="NCBI Taxonomy" id="45496"/>
    <lineage>
        <taxon>Bacteria</taxon>
        <taxon>Pseudomonadati</taxon>
        <taxon>Pseudomonadota</taxon>
        <taxon>Gammaproteobacteria</taxon>
        <taxon>Thiotrichales</taxon>
        <taxon>Piscirickettsiaceae</taxon>
        <taxon>Methylophaga</taxon>
    </lineage>
</organism>
<keyword evidence="3" id="KW-0436">Ligase</keyword>
<dbReference type="STRING" id="45496.SAMN04488079_11749"/>
<dbReference type="PANTHER" id="PTHR35561">
    <property type="entry name" value="RNA 2',3'-CYCLIC PHOSPHODIESTERASE"/>
    <property type="match status" value="1"/>
</dbReference>
<protein>
    <submittedName>
        <fullName evidence="3">2'-5' RNA ligase</fullName>
    </submittedName>
</protein>
<reference evidence="4" key="1">
    <citation type="submission" date="2016-10" db="EMBL/GenBank/DDBJ databases">
        <authorList>
            <person name="Varghese N."/>
            <person name="Submissions S."/>
        </authorList>
    </citation>
    <scope>NUCLEOTIDE SEQUENCE [LARGE SCALE GENOMIC DNA]</scope>
    <source>
        <strain evidence="4">DSM 11578</strain>
    </source>
</reference>
<dbReference type="EMBL" id="FOSH01000017">
    <property type="protein sequence ID" value="SFK63889.1"/>
    <property type="molecule type" value="Genomic_DNA"/>
</dbReference>
<proteinExistence type="predicted"/>
<dbReference type="NCBIfam" id="TIGR02258">
    <property type="entry name" value="2_5_ligase"/>
    <property type="match status" value="1"/>
</dbReference>
<evidence type="ECO:0000259" key="2">
    <source>
        <dbReference type="Pfam" id="PF02834"/>
    </source>
</evidence>
<dbReference type="PANTHER" id="PTHR35561:SF1">
    <property type="entry name" value="RNA 2',3'-CYCLIC PHOSPHODIESTERASE"/>
    <property type="match status" value="1"/>
</dbReference>
<keyword evidence="1" id="KW-0378">Hydrolase</keyword>
<dbReference type="GO" id="GO:0004113">
    <property type="term" value="F:2',3'-cyclic-nucleotide 3'-phosphodiesterase activity"/>
    <property type="evidence" value="ECO:0007669"/>
    <property type="project" value="InterPro"/>
</dbReference>
<dbReference type="GO" id="GO:0008664">
    <property type="term" value="F:RNA 2',3'-cyclic 3'-phosphodiesterase activity"/>
    <property type="evidence" value="ECO:0007669"/>
    <property type="project" value="InterPro"/>
</dbReference>
<feature type="domain" description="Phosphoesterase HXTX" evidence="2">
    <location>
        <begin position="4"/>
        <end position="63"/>
    </location>
</feature>
<evidence type="ECO:0000313" key="3">
    <source>
        <dbReference type="EMBL" id="SFK63889.1"/>
    </source>
</evidence>
<keyword evidence="4" id="KW-1185">Reference proteome</keyword>
<evidence type="ECO:0000256" key="1">
    <source>
        <dbReference type="ARBA" id="ARBA00022801"/>
    </source>
</evidence>
<dbReference type="Gene3D" id="3.90.1140.10">
    <property type="entry name" value="Cyclic phosphodiesterase"/>
    <property type="match status" value="1"/>
</dbReference>
<sequence>MSDQFEQPGLRKLKPSNFHMTLFFVGNVEDHIVVTLLDRAKSIRSFPISLEFNELDYWRKPKVLCLTCQKQPSSLYHLVNALNRMMSGLPITRETRPFRAHITLARKAKYRPDMTFKPVRLSAERFALVESISTTDGVEYRVLESWPLPS</sequence>
<dbReference type="InterPro" id="IPR009097">
    <property type="entry name" value="Cyclic_Pdiesterase"/>
</dbReference>
<name>A0A1I4B7J1_9GAMM</name>
<accession>A0A1I4B7J1</accession>
<dbReference type="AlphaFoldDB" id="A0A1I4B7J1"/>
<evidence type="ECO:0000313" key="4">
    <source>
        <dbReference type="Proteomes" id="UP000198924"/>
    </source>
</evidence>
<dbReference type="InterPro" id="IPR004175">
    <property type="entry name" value="RNA_CPDase"/>
</dbReference>
<dbReference type="InterPro" id="IPR014051">
    <property type="entry name" value="Phosphoesterase_HXTX"/>
</dbReference>
<dbReference type="Pfam" id="PF02834">
    <property type="entry name" value="LigT_PEase"/>
    <property type="match status" value="1"/>
</dbReference>